<dbReference type="PANTHER" id="PTHR21299">
    <property type="entry name" value="CYTIDYLATE KINASE/PANTOATE-BETA-ALANINE LIGASE"/>
    <property type="match status" value="1"/>
</dbReference>
<evidence type="ECO:0000256" key="5">
    <source>
        <dbReference type="ARBA" id="ARBA00032806"/>
    </source>
</evidence>
<comment type="caution">
    <text evidence="6">The sequence shown here is derived from an EMBL/GenBank/DDBJ whole genome shotgun (WGS) entry which is preliminary data.</text>
</comment>
<evidence type="ECO:0000313" key="7">
    <source>
        <dbReference type="Proteomes" id="UP000823388"/>
    </source>
</evidence>
<evidence type="ECO:0000313" key="6">
    <source>
        <dbReference type="EMBL" id="KAG2544454.1"/>
    </source>
</evidence>
<organism evidence="6 7">
    <name type="scientific">Panicum virgatum</name>
    <name type="common">Blackwell switchgrass</name>
    <dbReference type="NCBI Taxonomy" id="38727"/>
    <lineage>
        <taxon>Eukaryota</taxon>
        <taxon>Viridiplantae</taxon>
        <taxon>Streptophyta</taxon>
        <taxon>Embryophyta</taxon>
        <taxon>Tracheophyta</taxon>
        <taxon>Spermatophyta</taxon>
        <taxon>Magnoliopsida</taxon>
        <taxon>Liliopsida</taxon>
        <taxon>Poales</taxon>
        <taxon>Poaceae</taxon>
        <taxon>PACMAD clade</taxon>
        <taxon>Panicoideae</taxon>
        <taxon>Panicodae</taxon>
        <taxon>Paniceae</taxon>
        <taxon>Panicinae</taxon>
        <taxon>Panicum</taxon>
        <taxon>Panicum sect. Hiantes</taxon>
    </lineage>
</organism>
<sequence>MLNDVEVAREVGEDLVRFETSDSGHYTLLANVFASHGMWHETANVRKIMRASKTKKAPGFSQIEVSMRNHVFYSRDQEHPQCAEIYEMLNDTIIPQMKGSPCTGFWEGPQMNHFGNVVAAILASNDRWRRRLYYIISRRRYHVHKESTLAALFLNGNRKEEKSFFSLPLGGRSRFHFLTRSFFLICCRIPFPFLVYKFRLSLCPPIPFAPMAAAAHEPEVIRDKAAMRAWSRRRRTEGKAVALVPTMGFLHDGHLSLVSAAVAAAAGPVAVVVSIYVNPSQFAPTEDLATYPSDFAGDLRKLSATGAVAAVFCPPDLYVRGSAGHPTASASGGAASCLEEAGGHAHETWIRVEQLEKGLCGSAGAAGPCSSAAWPPWSPSCSISSSRTSLCSGRRIINSGASSAGWFVILISPLRLLAQK</sequence>
<dbReference type="Pfam" id="PF20431">
    <property type="entry name" value="E_motif"/>
    <property type="match status" value="1"/>
</dbReference>
<accession>A0A8T0NBU9</accession>
<keyword evidence="2" id="KW-0547">Nucleotide-binding</keyword>
<dbReference type="Pfam" id="PF02569">
    <property type="entry name" value="Pantoate_ligase"/>
    <property type="match status" value="1"/>
</dbReference>
<evidence type="ECO:0000256" key="3">
    <source>
        <dbReference type="ARBA" id="ARBA00022840"/>
    </source>
</evidence>
<dbReference type="Gene3D" id="3.40.50.620">
    <property type="entry name" value="HUPs"/>
    <property type="match status" value="1"/>
</dbReference>
<dbReference type="InterPro" id="IPR003721">
    <property type="entry name" value="Pantoate_ligase"/>
</dbReference>
<dbReference type="GO" id="GO:0004592">
    <property type="term" value="F:pantoate-beta-alanine ligase activity"/>
    <property type="evidence" value="ECO:0007669"/>
    <property type="project" value="InterPro"/>
</dbReference>
<evidence type="ECO:0000256" key="4">
    <source>
        <dbReference type="ARBA" id="ARBA00029902"/>
    </source>
</evidence>
<proteinExistence type="predicted"/>
<gene>
    <name evidence="6" type="ORF">PVAP13_9KG018000</name>
</gene>
<protein>
    <recommendedName>
        <fullName evidence="1">Pantoate--beta-alanine ligase</fullName>
    </recommendedName>
    <alternativeName>
        <fullName evidence="5">Pantoate-activating enzyme</fullName>
    </alternativeName>
    <alternativeName>
        <fullName evidence="4">Pantothenate synthetase</fullName>
    </alternativeName>
</protein>
<dbReference type="InterPro" id="IPR046848">
    <property type="entry name" value="E_motif"/>
</dbReference>
<dbReference type="EMBL" id="CM029053">
    <property type="protein sequence ID" value="KAG2544454.1"/>
    <property type="molecule type" value="Genomic_DNA"/>
</dbReference>
<dbReference type="SUPFAM" id="SSF52374">
    <property type="entry name" value="Nucleotidylyl transferase"/>
    <property type="match status" value="1"/>
</dbReference>
<dbReference type="Proteomes" id="UP000823388">
    <property type="component" value="Chromosome 9K"/>
</dbReference>
<reference evidence="6" key="1">
    <citation type="submission" date="2020-05" db="EMBL/GenBank/DDBJ databases">
        <title>WGS assembly of Panicum virgatum.</title>
        <authorList>
            <person name="Lovell J.T."/>
            <person name="Jenkins J."/>
            <person name="Shu S."/>
            <person name="Juenger T.E."/>
            <person name="Schmutz J."/>
        </authorList>
    </citation>
    <scope>NUCLEOTIDE SEQUENCE</scope>
    <source>
        <strain evidence="6">AP13</strain>
    </source>
</reference>
<name>A0A8T0NBU9_PANVG</name>
<keyword evidence="3" id="KW-0067">ATP-binding</keyword>
<evidence type="ECO:0000256" key="1">
    <source>
        <dbReference type="ARBA" id="ARBA00015647"/>
    </source>
</evidence>
<dbReference type="PANTHER" id="PTHR21299:SF1">
    <property type="entry name" value="PANTOATE--BETA-ALANINE LIGASE"/>
    <property type="match status" value="1"/>
</dbReference>
<keyword evidence="7" id="KW-1185">Reference proteome</keyword>
<dbReference type="AlphaFoldDB" id="A0A8T0NBU9"/>
<dbReference type="InterPro" id="IPR014729">
    <property type="entry name" value="Rossmann-like_a/b/a_fold"/>
</dbReference>
<dbReference type="GO" id="GO:0015940">
    <property type="term" value="P:pantothenate biosynthetic process"/>
    <property type="evidence" value="ECO:0007669"/>
    <property type="project" value="InterPro"/>
</dbReference>
<dbReference type="GO" id="GO:0005524">
    <property type="term" value="F:ATP binding"/>
    <property type="evidence" value="ECO:0007669"/>
    <property type="project" value="UniProtKB-KW"/>
</dbReference>
<evidence type="ECO:0000256" key="2">
    <source>
        <dbReference type="ARBA" id="ARBA00022741"/>
    </source>
</evidence>
<dbReference type="GO" id="GO:0005829">
    <property type="term" value="C:cytosol"/>
    <property type="evidence" value="ECO:0007669"/>
    <property type="project" value="TreeGrafter"/>
</dbReference>